<organism evidence="16 17">
    <name type="scientific">Galdieria partita</name>
    <dbReference type="NCBI Taxonomy" id="83374"/>
    <lineage>
        <taxon>Eukaryota</taxon>
        <taxon>Rhodophyta</taxon>
        <taxon>Bangiophyceae</taxon>
        <taxon>Galdieriales</taxon>
        <taxon>Galdieriaceae</taxon>
        <taxon>Galdieria</taxon>
    </lineage>
</organism>
<evidence type="ECO:0000256" key="10">
    <source>
        <dbReference type="ARBA" id="ARBA00022989"/>
    </source>
</evidence>
<dbReference type="GO" id="GO:0016567">
    <property type="term" value="P:protein ubiquitination"/>
    <property type="evidence" value="ECO:0007669"/>
    <property type="project" value="TreeGrafter"/>
</dbReference>
<evidence type="ECO:0000256" key="2">
    <source>
        <dbReference type="ARBA" id="ARBA00004141"/>
    </source>
</evidence>
<dbReference type="GO" id="GO:0008270">
    <property type="term" value="F:zinc ion binding"/>
    <property type="evidence" value="ECO:0007669"/>
    <property type="project" value="UniProtKB-KW"/>
</dbReference>
<dbReference type="EMBL" id="BQMJ01000003">
    <property type="protein sequence ID" value="GJQ08668.1"/>
    <property type="molecule type" value="Genomic_DNA"/>
</dbReference>
<feature type="transmembrane region" description="Helical" evidence="13">
    <location>
        <begin position="6"/>
        <end position="26"/>
    </location>
</feature>
<keyword evidence="8" id="KW-0833">Ubl conjugation pathway</keyword>
<dbReference type="EMBL" id="BQMJ01000010">
    <property type="protein sequence ID" value="GJQ09715.1"/>
    <property type="molecule type" value="Genomic_DNA"/>
</dbReference>
<evidence type="ECO:0000313" key="16">
    <source>
        <dbReference type="EMBL" id="GJQ09715.1"/>
    </source>
</evidence>
<evidence type="ECO:0000256" key="8">
    <source>
        <dbReference type="ARBA" id="ARBA00022786"/>
    </source>
</evidence>
<dbReference type="InterPro" id="IPR013083">
    <property type="entry name" value="Znf_RING/FYVE/PHD"/>
</dbReference>
<dbReference type="Pfam" id="PF13639">
    <property type="entry name" value="zf-RING_2"/>
    <property type="match status" value="1"/>
</dbReference>
<evidence type="ECO:0000256" key="3">
    <source>
        <dbReference type="ARBA" id="ARBA00012483"/>
    </source>
</evidence>
<evidence type="ECO:0000259" key="14">
    <source>
        <dbReference type="PROSITE" id="PS50089"/>
    </source>
</evidence>
<dbReference type="PROSITE" id="PS50089">
    <property type="entry name" value="ZF_RING_2"/>
    <property type="match status" value="1"/>
</dbReference>
<dbReference type="Gene3D" id="3.30.40.10">
    <property type="entry name" value="Zinc/RING finger domain, C3HC4 (zinc finger)"/>
    <property type="match status" value="1"/>
</dbReference>
<evidence type="ECO:0000313" key="17">
    <source>
        <dbReference type="Proteomes" id="UP001061958"/>
    </source>
</evidence>
<reference evidence="16" key="1">
    <citation type="journal article" date="2022" name="Proc. Natl. Acad. Sci. U.S.A.">
        <title>Life cycle and functional genomics of the unicellular red alga Galdieria for elucidating algal and plant evolution and industrial use.</title>
        <authorList>
            <person name="Hirooka S."/>
            <person name="Itabashi T."/>
            <person name="Ichinose T.M."/>
            <person name="Onuma R."/>
            <person name="Fujiwara T."/>
            <person name="Yamashita S."/>
            <person name="Jong L.W."/>
            <person name="Tomita R."/>
            <person name="Iwane A.H."/>
            <person name="Miyagishima S.Y."/>
        </authorList>
    </citation>
    <scope>NUCLEOTIDE SEQUENCE</scope>
    <source>
        <strain evidence="16">NBRC 102759</strain>
    </source>
</reference>
<evidence type="ECO:0000256" key="7">
    <source>
        <dbReference type="ARBA" id="ARBA00022771"/>
    </source>
</evidence>
<evidence type="ECO:0000256" key="12">
    <source>
        <dbReference type="PROSITE-ProRule" id="PRU00175"/>
    </source>
</evidence>
<keyword evidence="17" id="KW-1185">Reference proteome</keyword>
<proteinExistence type="predicted"/>
<keyword evidence="10 13" id="KW-1133">Transmembrane helix</keyword>
<evidence type="ECO:0000256" key="5">
    <source>
        <dbReference type="ARBA" id="ARBA00022692"/>
    </source>
</evidence>
<evidence type="ECO:0000256" key="11">
    <source>
        <dbReference type="ARBA" id="ARBA00023136"/>
    </source>
</evidence>
<keyword evidence="7 12" id="KW-0863">Zinc-finger</keyword>
<accession>A0A9C7UNQ4</accession>
<feature type="domain" description="RING-type" evidence="14">
    <location>
        <begin position="191"/>
        <end position="232"/>
    </location>
</feature>
<comment type="catalytic activity">
    <reaction evidence="1">
        <text>S-ubiquitinyl-[E2 ubiquitin-conjugating enzyme]-L-cysteine + [acceptor protein]-L-lysine = [E2 ubiquitin-conjugating enzyme]-L-cysteine + N(6)-ubiquitinyl-[acceptor protein]-L-lysine.</text>
        <dbReference type="EC" id="2.3.2.27"/>
    </reaction>
</comment>
<dbReference type="EC" id="2.3.2.27" evidence="3"/>
<name>A0A9C7UNQ4_9RHOD</name>
<keyword evidence="6" id="KW-0479">Metal-binding</keyword>
<keyword evidence="4" id="KW-0808">Transferase</keyword>
<sequence>MDISAIITVVVWISAMILICGAFAGLRRNNCCISWRLRVSRQAATSEGGVTVGNIPYNSPPFVYLYNVSSTRLDTVAPEIVYDSKESILKQKPQLKALVSKRYFEKQLPKQDEEEESFANRIQNTVGNWDELARSSANTEKSVLEEELSDRSVHDQHKYSLEPSLSDVVVDESEDTALLAFGELLKSQTMCVICLEDFEKGCFVRVLSCTHMFHSVCLRQWLTKSVYCPLCKKHVFKDSEYGQEGGRYRYRSLFDGPNLFNTSNFLTRNSPDWFDIERREYQTRGQSWQNRNVLTAFI</sequence>
<gene>
    <name evidence="16" type="ORF">GpartN1_g1506.t1</name>
    <name evidence="15" type="ORF">GpartN1_g459.t1</name>
</gene>
<keyword evidence="11 13" id="KW-0472">Membrane</keyword>
<dbReference type="GO" id="GO:0016020">
    <property type="term" value="C:membrane"/>
    <property type="evidence" value="ECO:0007669"/>
    <property type="project" value="UniProtKB-SubCell"/>
</dbReference>
<dbReference type="PANTHER" id="PTHR45977">
    <property type="entry name" value="TARGET OF ERK KINASE MPK-1"/>
    <property type="match status" value="1"/>
</dbReference>
<protein>
    <recommendedName>
        <fullName evidence="3">RING-type E3 ubiquitin transferase</fullName>
        <ecNumber evidence="3">2.3.2.27</ecNumber>
    </recommendedName>
</protein>
<evidence type="ECO:0000256" key="4">
    <source>
        <dbReference type="ARBA" id="ARBA00022679"/>
    </source>
</evidence>
<evidence type="ECO:0000256" key="1">
    <source>
        <dbReference type="ARBA" id="ARBA00000900"/>
    </source>
</evidence>
<evidence type="ECO:0000313" key="15">
    <source>
        <dbReference type="EMBL" id="GJQ08668.1"/>
    </source>
</evidence>
<evidence type="ECO:0000256" key="6">
    <source>
        <dbReference type="ARBA" id="ARBA00022723"/>
    </source>
</evidence>
<evidence type="ECO:0000256" key="13">
    <source>
        <dbReference type="SAM" id="Phobius"/>
    </source>
</evidence>
<dbReference type="SMART" id="SM00184">
    <property type="entry name" value="RING"/>
    <property type="match status" value="1"/>
</dbReference>
<dbReference type="AlphaFoldDB" id="A0A9C7UNQ4"/>
<dbReference type="PANTHER" id="PTHR45977:SF4">
    <property type="entry name" value="RING-TYPE DOMAIN-CONTAINING PROTEIN"/>
    <property type="match status" value="1"/>
</dbReference>
<dbReference type="Proteomes" id="UP001061958">
    <property type="component" value="Unassembled WGS sequence"/>
</dbReference>
<keyword evidence="5 13" id="KW-0812">Transmembrane</keyword>
<dbReference type="GO" id="GO:0006511">
    <property type="term" value="P:ubiquitin-dependent protein catabolic process"/>
    <property type="evidence" value="ECO:0007669"/>
    <property type="project" value="TreeGrafter"/>
</dbReference>
<reference evidence="16" key="2">
    <citation type="submission" date="2022-01" db="EMBL/GenBank/DDBJ databases">
        <authorList>
            <person name="Hirooka S."/>
            <person name="Miyagishima S.Y."/>
        </authorList>
    </citation>
    <scope>NUCLEOTIDE SEQUENCE</scope>
    <source>
        <strain evidence="16">NBRC 102759</strain>
    </source>
</reference>
<dbReference type="InterPro" id="IPR001841">
    <property type="entry name" value="Znf_RING"/>
</dbReference>
<evidence type="ECO:0000256" key="9">
    <source>
        <dbReference type="ARBA" id="ARBA00022833"/>
    </source>
</evidence>
<dbReference type="GO" id="GO:0061630">
    <property type="term" value="F:ubiquitin protein ligase activity"/>
    <property type="evidence" value="ECO:0007669"/>
    <property type="project" value="UniProtKB-EC"/>
</dbReference>
<dbReference type="SUPFAM" id="SSF57850">
    <property type="entry name" value="RING/U-box"/>
    <property type="match status" value="1"/>
</dbReference>
<keyword evidence="9" id="KW-0862">Zinc</keyword>
<dbReference type="OrthoDB" id="9984778at2759"/>
<comment type="subcellular location">
    <subcellularLocation>
        <location evidence="2">Membrane</location>
        <topology evidence="2">Multi-pass membrane protein</topology>
    </subcellularLocation>
</comment>
<comment type="caution">
    <text evidence="16">The sequence shown here is derived from an EMBL/GenBank/DDBJ whole genome shotgun (WGS) entry which is preliminary data.</text>
</comment>